<dbReference type="SUPFAM" id="SSF111369">
    <property type="entry name" value="HlyD-like secretion proteins"/>
    <property type="match status" value="2"/>
</dbReference>
<evidence type="ECO:0000313" key="3">
    <source>
        <dbReference type="EMBL" id="WEK37870.1"/>
    </source>
</evidence>
<dbReference type="InterPro" id="IPR059052">
    <property type="entry name" value="HH_YbhG-like"/>
</dbReference>
<protein>
    <submittedName>
        <fullName evidence="3">Biotin/lipoyl-binding protein</fullName>
    </submittedName>
</protein>
<proteinExistence type="predicted"/>
<dbReference type="EMBL" id="CP119311">
    <property type="protein sequence ID" value="WEK37870.1"/>
    <property type="molecule type" value="Genomic_DNA"/>
</dbReference>
<keyword evidence="1" id="KW-0175">Coiled coil</keyword>
<accession>A0AAJ5WW40</accession>
<dbReference type="PROSITE" id="PS51257">
    <property type="entry name" value="PROKAR_LIPOPROTEIN"/>
    <property type="match status" value="1"/>
</dbReference>
<evidence type="ECO:0000256" key="1">
    <source>
        <dbReference type="SAM" id="Coils"/>
    </source>
</evidence>
<feature type="domain" description="YbhG-like alpha-helical hairpin" evidence="2">
    <location>
        <begin position="77"/>
        <end position="189"/>
    </location>
</feature>
<dbReference type="Gene3D" id="1.10.287.470">
    <property type="entry name" value="Helix hairpin bin"/>
    <property type="match status" value="2"/>
</dbReference>
<organism evidence="3 4">
    <name type="scientific">Candidatus Pseudobacter hemicellulosilyticus</name>
    <dbReference type="NCBI Taxonomy" id="3121375"/>
    <lineage>
        <taxon>Bacteria</taxon>
        <taxon>Pseudomonadati</taxon>
        <taxon>Bacteroidota</taxon>
        <taxon>Chitinophagia</taxon>
        <taxon>Chitinophagales</taxon>
        <taxon>Chitinophagaceae</taxon>
        <taxon>Pseudobacter</taxon>
    </lineage>
</organism>
<dbReference type="Proteomes" id="UP001220610">
    <property type="component" value="Chromosome"/>
</dbReference>
<reference evidence="3" key="1">
    <citation type="submission" date="2023-03" db="EMBL/GenBank/DDBJ databases">
        <title>Andean soil-derived lignocellulolytic bacterial consortium as a source of novel taxa and putative plastic-active enzymes.</title>
        <authorList>
            <person name="Diaz-Garcia L."/>
            <person name="Chuvochina M."/>
            <person name="Feuerriegel G."/>
            <person name="Bunk B."/>
            <person name="Sproer C."/>
            <person name="Streit W.R."/>
            <person name="Rodriguez L.M."/>
            <person name="Overmann J."/>
            <person name="Jimenez D.J."/>
        </authorList>
    </citation>
    <scope>NUCLEOTIDE SEQUENCE</scope>
    <source>
        <strain evidence="3">MAG 7</strain>
    </source>
</reference>
<dbReference type="GO" id="GO:0005886">
    <property type="term" value="C:plasma membrane"/>
    <property type="evidence" value="ECO:0007669"/>
    <property type="project" value="TreeGrafter"/>
</dbReference>
<dbReference type="PANTHER" id="PTHR30438:SF2">
    <property type="entry name" value="MEMBRANE PROTEIN"/>
    <property type="match status" value="1"/>
</dbReference>
<dbReference type="AlphaFoldDB" id="A0AAJ5WW40"/>
<feature type="coiled-coil region" evidence="1">
    <location>
        <begin position="105"/>
        <end position="163"/>
    </location>
</feature>
<name>A0AAJ5WW40_9BACT</name>
<dbReference type="Pfam" id="PF25881">
    <property type="entry name" value="HH_YBHG"/>
    <property type="match status" value="1"/>
</dbReference>
<evidence type="ECO:0000259" key="2">
    <source>
        <dbReference type="Pfam" id="PF25881"/>
    </source>
</evidence>
<evidence type="ECO:0000313" key="4">
    <source>
        <dbReference type="Proteomes" id="UP001220610"/>
    </source>
</evidence>
<dbReference type="PANTHER" id="PTHR30438">
    <property type="entry name" value="36 KDA ANTIGEN-RELATED"/>
    <property type="match status" value="1"/>
</dbReference>
<dbReference type="Gene3D" id="2.40.50.100">
    <property type="match status" value="1"/>
</dbReference>
<sequence>MKRILFISSGFFSGILLVACQSGNPTQPALPQGKVKFESIAVAPKVAGRIEKLLVQEGMQVKKGDTLAILGVPEIAAKLEQAEGAITSASGQLDLAHHGATRDQLDQVAGQLDAAQAQLEFADQSFRRVENMYRDSLVPAQQYDEVRAKYNAAKAQVKALKARQQELVSGTRPETIRSAKGQLDRAIGARNEVLQADKERYLLAPADMSVESITLKEGELATPGYTLVNGYELNNTYFRFTIGENSINAYKTGDSFTIQVPNTSTSIRAKIVAVKQLPRYADNTSTSPNRQVGEGFYELKLVPLQPAEAKALYNNSTVLLERGPVQP</sequence>
<gene>
    <name evidence="3" type="ORF">P0Y53_10180</name>
</gene>